<evidence type="ECO:0000256" key="6">
    <source>
        <dbReference type="ARBA" id="ARBA00023295"/>
    </source>
</evidence>
<evidence type="ECO:0000256" key="2">
    <source>
        <dbReference type="ARBA" id="ARBA00010730"/>
    </source>
</evidence>
<keyword evidence="5" id="KW-0119">Carbohydrate metabolism</keyword>
<dbReference type="PANTHER" id="PTHR31983">
    <property type="entry name" value="ENDO-1,3(4)-BETA-GLUCANASE 1"/>
    <property type="match status" value="1"/>
</dbReference>
<protein>
    <recommendedName>
        <fullName evidence="3">glucan endo-1,3-beta-D-glucosidase</fullName>
        <ecNumber evidence="3">3.2.1.39</ecNumber>
    </recommendedName>
</protein>
<dbReference type="InterPro" id="IPR005200">
    <property type="entry name" value="Endo-beta-glucanase"/>
</dbReference>
<dbReference type="PANTHER" id="PTHR31983:SF22">
    <property type="entry name" value="GLUCAN ENDO-1,3-BETA-D-GLUCOSIDASE"/>
    <property type="match status" value="1"/>
</dbReference>
<dbReference type="GO" id="GO:0071555">
    <property type="term" value="P:cell wall organization"/>
    <property type="evidence" value="ECO:0007669"/>
    <property type="project" value="UniProtKB-KW"/>
</dbReference>
<keyword evidence="7" id="KW-0961">Cell wall biogenesis/degradation</keyword>
<evidence type="ECO:0000256" key="3">
    <source>
        <dbReference type="ARBA" id="ARBA00012780"/>
    </source>
</evidence>
<keyword evidence="6" id="KW-0326">Glycosidase</keyword>
<dbReference type="EC" id="3.2.1.39" evidence="3"/>
<dbReference type="AlphaFoldDB" id="A0A445M036"/>
<evidence type="ECO:0000256" key="5">
    <source>
        <dbReference type="ARBA" id="ARBA00023277"/>
    </source>
</evidence>
<evidence type="ECO:0000256" key="7">
    <source>
        <dbReference type="ARBA" id="ARBA00023316"/>
    </source>
</evidence>
<evidence type="ECO:0000313" key="11">
    <source>
        <dbReference type="Proteomes" id="UP000289340"/>
    </source>
</evidence>
<sequence length="170" mass="19316">MSPILDPVCGWKYKPQAYSLMADFMTLIRRSNSNYTRLRCFDFYKLHSWARGTSEAVNAYYVAALMGLAYGHTHLLAIGSTLTALEILFGTNVKIRNISEMEKQTTLDYLDKKLRIAKLLWERGTCFSRGNYSYVQLQSTDTLIKVILAVKKVELPNLDSTNQVGIVGVY</sequence>
<evidence type="ECO:0000256" key="1">
    <source>
        <dbReference type="ARBA" id="ARBA00000382"/>
    </source>
</evidence>
<reference evidence="10 11" key="1">
    <citation type="submission" date="2018-09" db="EMBL/GenBank/DDBJ databases">
        <title>A high-quality reference genome of wild soybean provides a powerful tool to mine soybean genomes.</title>
        <authorList>
            <person name="Xie M."/>
            <person name="Chung C.Y.L."/>
            <person name="Li M.-W."/>
            <person name="Wong F.-L."/>
            <person name="Chan T.-F."/>
            <person name="Lam H.-M."/>
        </authorList>
    </citation>
    <scope>NUCLEOTIDE SEQUENCE [LARGE SCALE GENOMIC DNA]</scope>
    <source>
        <strain evidence="11">cv. W05</strain>
        <tissue evidence="10">Hypocotyl of etiolated seedlings</tissue>
    </source>
</reference>
<comment type="caution">
    <text evidence="10">The sequence shown here is derived from an EMBL/GenBank/DDBJ whole genome shotgun (WGS) entry which is preliminary data.</text>
</comment>
<dbReference type="Pfam" id="PF17652">
    <property type="entry name" value="Glyco_hydro81C"/>
    <property type="match status" value="1"/>
</dbReference>
<dbReference type="GO" id="GO:0000272">
    <property type="term" value="P:polysaccharide catabolic process"/>
    <property type="evidence" value="ECO:0007669"/>
    <property type="project" value="UniProtKB-KW"/>
</dbReference>
<dbReference type="InterPro" id="IPR040720">
    <property type="entry name" value="GH81_C"/>
</dbReference>
<keyword evidence="11" id="KW-1185">Reference proteome</keyword>
<evidence type="ECO:0000259" key="9">
    <source>
        <dbReference type="Pfam" id="PF17652"/>
    </source>
</evidence>
<proteinExistence type="inferred from homology"/>
<evidence type="ECO:0000313" key="10">
    <source>
        <dbReference type="EMBL" id="RZC28935.1"/>
    </source>
</evidence>
<evidence type="ECO:0000256" key="4">
    <source>
        <dbReference type="ARBA" id="ARBA00022801"/>
    </source>
</evidence>
<dbReference type="GO" id="GO:0052861">
    <property type="term" value="F:endo-1,3(4)-beta-glucanase activity"/>
    <property type="evidence" value="ECO:0007669"/>
    <property type="project" value="InterPro"/>
</dbReference>
<gene>
    <name evidence="10" type="ORF">D0Y65_000776</name>
</gene>
<name>A0A445M036_GLYSO</name>
<keyword evidence="4" id="KW-0378">Hydrolase</keyword>
<dbReference type="EMBL" id="QZWG01000001">
    <property type="protein sequence ID" value="RZC28935.1"/>
    <property type="molecule type" value="Genomic_DNA"/>
</dbReference>
<evidence type="ECO:0000256" key="8">
    <source>
        <dbReference type="ARBA" id="ARBA00023326"/>
    </source>
</evidence>
<accession>A0A445M036</accession>
<keyword evidence="8" id="KW-0624">Polysaccharide degradation</keyword>
<dbReference type="Proteomes" id="UP000289340">
    <property type="component" value="Chromosome 1"/>
</dbReference>
<comment type="similarity">
    <text evidence="2">Belongs to the glycosyl hydrolase 81 family.</text>
</comment>
<comment type="catalytic activity">
    <reaction evidence="1">
        <text>Hydrolysis of (1-&gt;3)-beta-D-glucosidic linkages in (1-&gt;3)-beta-D-glucans.</text>
        <dbReference type="EC" id="3.2.1.39"/>
    </reaction>
</comment>
<feature type="domain" description="Glycosyl hydrolase family 81 C-terminal" evidence="9">
    <location>
        <begin position="5"/>
        <end position="86"/>
    </location>
</feature>
<dbReference type="GO" id="GO:0042973">
    <property type="term" value="F:glucan endo-1,3-beta-D-glucosidase activity"/>
    <property type="evidence" value="ECO:0007669"/>
    <property type="project" value="UniProtKB-EC"/>
</dbReference>
<organism evidence="10 11">
    <name type="scientific">Glycine soja</name>
    <name type="common">Wild soybean</name>
    <dbReference type="NCBI Taxonomy" id="3848"/>
    <lineage>
        <taxon>Eukaryota</taxon>
        <taxon>Viridiplantae</taxon>
        <taxon>Streptophyta</taxon>
        <taxon>Embryophyta</taxon>
        <taxon>Tracheophyta</taxon>
        <taxon>Spermatophyta</taxon>
        <taxon>Magnoliopsida</taxon>
        <taxon>eudicotyledons</taxon>
        <taxon>Gunneridae</taxon>
        <taxon>Pentapetalae</taxon>
        <taxon>rosids</taxon>
        <taxon>fabids</taxon>
        <taxon>Fabales</taxon>
        <taxon>Fabaceae</taxon>
        <taxon>Papilionoideae</taxon>
        <taxon>50 kb inversion clade</taxon>
        <taxon>NPAAA clade</taxon>
        <taxon>indigoferoid/millettioid clade</taxon>
        <taxon>Phaseoleae</taxon>
        <taxon>Glycine</taxon>
        <taxon>Glycine subgen. Soja</taxon>
    </lineage>
</organism>